<dbReference type="GeneID" id="79942017"/>
<sequence>MSTSLDEIQELIQKLSGELGDMSEAASRHIDDLHVAVNNIASHVLAMEAVIAVMATKVDVSEAEVQNWIREKTAAFAEDSSVGGRWMVSDIGVPGRKFRRVASIYEMHKSPHDATSAGFQTADKPRHILAGFFF</sequence>
<organism evidence="1 2">
    <name type="scientific">Thalassospira xiamenensis M-5 = DSM 17429</name>
    <dbReference type="NCBI Taxonomy" id="1123366"/>
    <lineage>
        <taxon>Bacteria</taxon>
        <taxon>Pseudomonadati</taxon>
        <taxon>Pseudomonadota</taxon>
        <taxon>Alphaproteobacteria</taxon>
        <taxon>Rhodospirillales</taxon>
        <taxon>Thalassospiraceae</taxon>
        <taxon>Thalassospira</taxon>
    </lineage>
</organism>
<name>A0AB72UHV4_9PROT</name>
<dbReference type="Proteomes" id="UP000007127">
    <property type="component" value="Chromosome"/>
</dbReference>
<dbReference type="AlphaFoldDB" id="A0AB72UHV4"/>
<dbReference type="RefSeq" id="WP_233421797.1">
    <property type="nucleotide sequence ID" value="NZ_CP004388.1"/>
</dbReference>
<accession>A0AB72UHV4</accession>
<protein>
    <submittedName>
        <fullName evidence="1">Uncharacterized protein</fullName>
    </submittedName>
</protein>
<evidence type="ECO:0000313" key="1">
    <source>
        <dbReference type="EMBL" id="AJD53676.1"/>
    </source>
</evidence>
<reference evidence="1 2" key="1">
    <citation type="journal article" date="2012" name="J. Bacteriol.">
        <title>Genome sequence of Thalassospira xiamenensis type strain M-5.</title>
        <authorList>
            <person name="Lai Q."/>
            <person name="Shao Z."/>
        </authorList>
    </citation>
    <scope>NUCLEOTIDE SEQUENCE [LARGE SCALE GENOMIC DNA]</scope>
    <source>
        <strain evidence="1 2">M-5</strain>
    </source>
</reference>
<evidence type="ECO:0000313" key="2">
    <source>
        <dbReference type="Proteomes" id="UP000007127"/>
    </source>
</evidence>
<proteinExistence type="predicted"/>
<gene>
    <name evidence="1" type="ORF">TH3_17870</name>
</gene>
<dbReference type="EMBL" id="CP004388">
    <property type="protein sequence ID" value="AJD53676.1"/>
    <property type="molecule type" value="Genomic_DNA"/>
</dbReference>
<dbReference type="KEGG" id="txi:TH3_17870"/>